<dbReference type="Proteomes" id="UP000634011">
    <property type="component" value="Unassembled WGS sequence"/>
</dbReference>
<organism evidence="2 3">
    <name type="scientific">Undibacterium jejuense</name>
    <dbReference type="NCBI Taxonomy" id="1344949"/>
    <lineage>
        <taxon>Bacteria</taxon>
        <taxon>Pseudomonadati</taxon>
        <taxon>Pseudomonadota</taxon>
        <taxon>Betaproteobacteria</taxon>
        <taxon>Burkholderiales</taxon>
        <taxon>Oxalobacteraceae</taxon>
        <taxon>Undibacterium</taxon>
    </lineage>
</organism>
<proteinExistence type="predicted"/>
<sequence length="396" mass="44179">MIRDSGFPTFMPVMNALQRLVAIQPDFGALPTIEIIEILQSWKESEFFDKLSQNLWLVSFPDPQLIPIDLHTRLPAHRICLCIPETACANKENQSRLKHFSSNGFRIVADNFVSSLELAWGDTKYFAMDAKAGLPFYAKSWTAKLSSGQHWAKNIPDTVVLEQALQSGFKILSGDYAFNPPVSNRSADSSARTRLLKLLGLVSRDADSSELEELFKQDPSLSFMLFKLVSSAAFAQTVRVSSFGQAITLLGRRQLQRWLQLLLYTRPEQNAGALNPLMTRAAFRASMMEGLCQKRGGNKDEQDAAFMVGMFSLLDKLFGSNLADVLQPLTLKDDILDALLQRTGQLGVLLHLVELSDRTNSAEVESALHRAEIDVGVFEECLVQAYGWVNQVCRDA</sequence>
<keyword evidence="3" id="KW-1185">Reference proteome</keyword>
<dbReference type="Gene3D" id="1.10.3210.10">
    <property type="entry name" value="Hypothetical protein af1432"/>
    <property type="match status" value="1"/>
</dbReference>
<dbReference type="AlphaFoldDB" id="A0A923HF31"/>
<evidence type="ECO:0000313" key="3">
    <source>
        <dbReference type="Proteomes" id="UP000634011"/>
    </source>
</evidence>
<dbReference type="InterPro" id="IPR052340">
    <property type="entry name" value="RNase_Y/CdgJ"/>
</dbReference>
<evidence type="ECO:0000313" key="2">
    <source>
        <dbReference type="EMBL" id="MBC3860870.1"/>
    </source>
</evidence>
<reference evidence="2" key="1">
    <citation type="submission" date="2020-08" db="EMBL/GenBank/DDBJ databases">
        <title>Novel species isolated from subtropical streams in China.</title>
        <authorList>
            <person name="Lu H."/>
        </authorList>
    </citation>
    <scope>NUCLEOTIDE SEQUENCE</scope>
    <source>
        <strain evidence="2">KACC 12607</strain>
    </source>
</reference>
<name>A0A923HF31_9BURK</name>
<dbReference type="SUPFAM" id="SSF109604">
    <property type="entry name" value="HD-domain/PDEase-like"/>
    <property type="match status" value="1"/>
</dbReference>
<dbReference type="PANTHER" id="PTHR33525:SF4">
    <property type="entry name" value="CYCLIC DI-GMP PHOSPHODIESTERASE CDGJ"/>
    <property type="match status" value="1"/>
</dbReference>
<evidence type="ECO:0000259" key="1">
    <source>
        <dbReference type="PROSITE" id="PS51833"/>
    </source>
</evidence>
<dbReference type="InterPro" id="IPR013976">
    <property type="entry name" value="HDOD"/>
</dbReference>
<comment type="caution">
    <text evidence="2">The sequence shown here is derived from an EMBL/GenBank/DDBJ whole genome shotgun (WGS) entry which is preliminary data.</text>
</comment>
<dbReference type="PANTHER" id="PTHR33525">
    <property type="match status" value="1"/>
</dbReference>
<feature type="domain" description="HDOD" evidence="1">
    <location>
        <begin position="185"/>
        <end position="377"/>
    </location>
</feature>
<dbReference type="EMBL" id="JACOFV010000001">
    <property type="protein sequence ID" value="MBC3860870.1"/>
    <property type="molecule type" value="Genomic_DNA"/>
</dbReference>
<dbReference type="RefSeq" id="WP_186910788.1">
    <property type="nucleotide sequence ID" value="NZ_JACOFV010000001.1"/>
</dbReference>
<accession>A0A923HF31</accession>
<dbReference type="Pfam" id="PF08668">
    <property type="entry name" value="HDOD"/>
    <property type="match status" value="1"/>
</dbReference>
<dbReference type="PROSITE" id="PS51833">
    <property type="entry name" value="HDOD"/>
    <property type="match status" value="1"/>
</dbReference>
<gene>
    <name evidence="2" type="ORF">H8K32_02060</name>
</gene>
<protein>
    <submittedName>
        <fullName evidence="2">HDOD domain-containing protein</fullName>
    </submittedName>
</protein>